<evidence type="ECO:0000313" key="1">
    <source>
        <dbReference type="EMBL" id="GMS89956.1"/>
    </source>
</evidence>
<organism evidence="1 2">
    <name type="scientific">Pristionchus entomophagus</name>
    <dbReference type="NCBI Taxonomy" id="358040"/>
    <lineage>
        <taxon>Eukaryota</taxon>
        <taxon>Metazoa</taxon>
        <taxon>Ecdysozoa</taxon>
        <taxon>Nematoda</taxon>
        <taxon>Chromadorea</taxon>
        <taxon>Rhabditida</taxon>
        <taxon>Rhabditina</taxon>
        <taxon>Diplogasteromorpha</taxon>
        <taxon>Diplogasteroidea</taxon>
        <taxon>Neodiplogasteridae</taxon>
        <taxon>Pristionchus</taxon>
    </lineage>
</organism>
<reference evidence="1" key="1">
    <citation type="submission" date="2023-10" db="EMBL/GenBank/DDBJ databases">
        <title>Genome assembly of Pristionchus species.</title>
        <authorList>
            <person name="Yoshida K."/>
            <person name="Sommer R.J."/>
        </authorList>
    </citation>
    <scope>NUCLEOTIDE SEQUENCE</scope>
    <source>
        <strain evidence="1">RS0144</strain>
    </source>
</reference>
<dbReference type="Proteomes" id="UP001432027">
    <property type="component" value="Unassembled WGS sequence"/>
</dbReference>
<dbReference type="EMBL" id="BTSX01000003">
    <property type="protein sequence ID" value="GMS89956.1"/>
    <property type="molecule type" value="Genomic_DNA"/>
</dbReference>
<comment type="caution">
    <text evidence="1">The sequence shown here is derived from an EMBL/GenBank/DDBJ whole genome shotgun (WGS) entry which is preliminary data.</text>
</comment>
<protein>
    <submittedName>
        <fullName evidence="1">Uncharacterized protein</fullName>
    </submittedName>
</protein>
<accession>A0AAV5T377</accession>
<feature type="non-terminal residue" evidence="1">
    <location>
        <position position="1"/>
    </location>
</feature>
<gene>
    <name evidence="1" type="ORF">PENTCL1PPCAC_12131</name>
</gene>
<proteinExistence type="predicted"/>
<name>A0AAV5T377_9BILA</name>
<evidence type="ECO:0000313" key="2">
    <source>
        <dbReference type="Proteomes" id="UP001432027"/>
    </source>
</evidence>
<sequence length="134" mass="13803">CIVGYSSLPFFSRSYLQAKAEATSEPSAVSAASSSPVCSSLRFNFPDCNSLICSGAEADAVEVARILALAAIEEAAMVATVTDMADTMAVTAETTVVSDTVAASPATVAAMPLRGRTEATVDTLCHMANETRLC</sequence>
<keyword evidence="2" id="KW-1185">Reference proteome</keyword>
<dbReference type="AlphaFoldDB" id="A0AAV5T377"/>